<dbReference type="GO" id="GO:0004523">
    <property type="term" value="F:RNA-DNA hybrid ribonuclease activity"/>
    <property type="evidence" value="ECO:0007669"/>
    <property type="project" value="InterPro"/>
</dbReference>
<accession>A0A1S3U2Z4</accession>
<evidence type="ECO:0000313" key="2">
    <source>
        <dbReference type="Proteomes" id="UP000087766"/>
    </source>
</evidence>
<feature type="domain" description="Integrase catalytic" evidence="1">
    <location>
        <begin position="323"/>
        <end position="484"/>
    </location>
</feature>
<dbReference type="InterPro" id="IPR041577">
    <property type="entry name" value="RT_RNaseH_2"/>
</dbReference>
<dbReference type="KEGG" id="vra:106761355"/>
<dbReference type="GO" id="GO:0015074">
    <property type="term" value="P:DNA integration"/>
    <property type="evidence" value="ECO:0007669"/>
    <property type="project" value="InterPro"/>
</dbReference>
<evidence type="ECO:0000313" key="3">
    <source>
        <dbReference type="RefSeq" id="XP_014500392.1"/>
    </source>
</evidence>
<dbReference type="AlphaFoldDB" id="A0A1S3U2Z4"/>
<dbReference type="CDD" id="cd09279">
    <property type="entry name" value="RNase_HI_like"/>
    <property type="match status" value="1"/>
</dbReference>
<dbReference type="OrthoDB" id="912942at2759"/>
<dbReference type="InterPro" id="IPR036397">
    <property type="entry name" value="RNaseH_sf"/>
</dbReference>
<reference evidence="3" key="2">
    <citation type="submission" date="2025-08" db="UniProtKB">
        <authorList>
            <consortium name="RefSeq"/>
        </authorList>
    </citation>
    <scope>IDENTIFICATION</scope>
    <source>
        <tissue evidence="3">Leaf</tissue>
    </source>
</reference>
<protein>
    <submittedName>
        <fullName evidence="3">Uncharacterized protein LOC106761355</fullName>
    </submittedName>
</protein>
<proteinExistence type="predicted"/>
<dbReference type="PANTHER" id="PTHR48475:SF2">
    <property type="entry name" value="RIBONUCLEASE H"/>
    <property type="match status" value="1"/>
</dbReference>
<dbReference type="Proteomes" id="UP000087766">
    <property type="component" value="Chromosome 1"/>
</dbReference>
<dbReference type="RefSeq" id="XP_014500392.1">
    <property type="nucleotide sequence ID" value="XM_014644906.1"/>
</dbReference>
<dbReference type="InterPro" id="IPR001584">
    <property type="entry name" value="Integrase_cat-core"/>
</dbReference>
<dbReference type="GeneID" id="106761355"/>
<name>A0A1S3U2Z4_VIGRR</name>
<sequence>MKKGTKICWDGQCEAAFEEVKKILTEPPVMGRPEPNQELQLFLAFSEEAISGALVQEKPDMKLIYFVSRGLKEAEVRYQWVEKAALSLFYVARRLRLQGGGTGVVLEGPGGLMIEQSLIFKFKVRINQAEYEALLAGLKLARDMGAERVECRTDSQLVEGHMKGTFQNKDDQLLQYVHKVKQLEACFKSVEIRYIPRKENSREDMLSKLATGKEKGHLSSIIRRVLEKPIVECFAVTSSGAKTGWKGEIIRLIKEQDDGGSLHVEDAKKIARYCLVGDDLYIRGYTTPLLKCLEGEEGEYVMRELHEGICGRHTGDRALTARISERDIFGQRWSRFVWLFPKNVWLAKSMGMFSMLRLLNYIALFPLDRLFNGEWISLDLSRSVCRFRVPKIIVTDNGRQFIDKKLMNFYKELGISAVTSLVEHPKTNGQVEAVNKSIVQELKKRLDTAKGGWVDELDQVLWGYRCSPHGATGESPFNLTYGTDAMLQVEIGEPIVRRRMNDLAINEECLRGELDVLEERRRVAAIKNEA</sequence>
<dbReference type="PROSITE" id="PS50994">
    <property type="entry name" value="INTEGRASE"/>
    <property type="match status" value="1"/>
</dbReference>
<dbReference type="SUPFAM" id="SSF56672">
    <property type="entry name" value="DNA/RNA polymerases"/>
    <property type="match status" value="1"/>
</dbReference>
<keyword evidence="2" id="KW-1185">Reference proteome</keyword>
<dbReference type="GO" id="GO:0003676">
    <property type="term" value="F:nucleic acid binding"/>
    <property type="evidence" value="ECO:0007669"/>
    <property type="project" value="InterPro"/>
</dbReference>
<evidence type="ECO:0000259" key="1">
    <source>
        <dbReference type="PROSITE" id="PS50994"/>
    </source>
</evidence>
<dbReference type="Pfam" id="PF17919">
    <property type="entry name" value="RT_RNaseH_2"/>
    <property type="match status" value="1"/>
</dbReference>
<dbReference type="InterPro" id="IPR012337">
    <property type="entry name" value="RNaseH-like_sf"/>
</dbReference>
<organism evidence="2 3">
    <name type="scientific">Vigna radiata var. radiata</name>
    <name type="common">Mung bean</name>
    <name type="synonym">Phaseolus aureus</name>
    <dbReference type="NCBI Taxonomy" id="3916"/>
    <lineage>
        <taxon>Eukaryota</taxon>
        <taxon>Viridiplantae</taxon>
        <taxon>Streptophyta</taxon>
        <taxon>Embryophyta</taxon>
        <taxon>Tracheophyta</taxon>
        <taxon>Spermatophyta</taxon>
        <taxon>Magnoliopsida</taxon>
        <taxon>eudicotyledons</taxon>
        <taxon>Gunneridae</taxon>
        <taxon>Pentapetalae</taxon>
        <taxon>rosids</taxon>
        <taxon>fabids</taxon>
        <taxon>Fabales</taxon>
        <taxon>Fabaceae</taxon>
        <taxon>Papilionoideae</taxon>
        <taxon>50 kb inversion clade</taxon>
        <taxon>NPAAA clade</taxon>
        <taxon>indigoferoid/millettioid clade</taxon>
        <taxon>Phaseoleae</taxon>
        <taxon>Vigna</taxon>
    </lineage>
</organism>
<dbReference type="STRING" id="3916.A0A1S3U2Z4"/>
<gene>
    <name evidence="3" type="primary">LOC106761355</name>
</gene>
<dbReference type="InterPro" id="IPR043502">
    <property type="entry name" value="DNA/RNA_pol_sf"/>
</dbReference>
<dbReference type="Pfam" id="PF13456">
    <property type="entry name" value="RVT_3"/>
    <property type="match status" value="1"/>
</dbReference>
<dbReference type="PANTHER" id="PTHR48475">
    <property type="entry name" value="RIBONUCLEASE H"/>
    <property type="match status" value="1"/>
</dbReference>
<dbReference type="InterPro" id="IPR002156">
    <property type="entry name" value="RNaseH_domain"/>
</dbReference>
<dbReference type="SUPFAM" id="SSF53098">
    <property type="entry name" value="Ribonuclease H-like"/>
    <property type="match status" value="2"/>
</dbReference>
<reference evidence="2" key="1">
    <citation type="journal article" date="2014" name="Nat. Commun.">
        <title>Genome sequence of mungbean and insights into evolution within Vigna species.</title>
        <authorList>
            <person name="Kang Y.J."/>
            <person name="Kim S.K."/>
            <person name="Kim M.Y."/>
            <person name="Lestari P."/>
            <person name="Kim K.H."/>
            <person name="Ha B.K."/>
            <person name="Jun T.H."/>
            <person name="Hwang W.J."/>
            <person name="Lee T."/>
            <person name="Lee J."/>
            <person name="Shim S."/>
            <person name="Yoon M.Y."/>
            <person name="Jang Y.E."/>
            <person name="Han K.S."/>
            <person name="Taeprayoon P."/>
            <person name="Yoon N."/>
            <person name="Somta P."/>
            <person name="Tanya P."/>
            <person name="Kim K.S."/>
            <person name="Gwag J.G."/>
            <person name="Moon J.K."/>
            <person name="Lee Y.H."/>
            <person name="Park B.S."/>
            <person name="Bombarely A."/>
            <person name="Doyle J.J."/>
            <person name="Jackson S.A."/>
            <person name="Schafleitner R."/>
            <person name="Srinives P."/>
            <person name="Varshney R.K."/>
            <person name="Lee S.H."/>
        </authorList>
    </citation>
    <scope>NUCLEOTIDE SEQUENCE [LARGE SCALE GENOMIC DNA]</scope>
    <source>
        <strain evidence="2">cv. VC1973A</strain>
    </source>
</reference>
<dbReference type="Gene3D" id="3.30.420.10">
    <property type="entry name" value="Ribonuclease H-like superfamily/Ribonuclease H"/>
    <property type="match status" value="2"/>
</dbReference>